<feature type="transmembrane region" description="Helical" evidence="8">
    <location>
        <begin position="338"/>
        <end position="360"/>
    </location>
</feature>
<dbReference type="AlphaFoldDB" id="A0A9P7NEX9"/>
<proteinExistence type="inferred from homology"/>
<dbReference type="CDD" id="cd17356">
    <property type="entry name" value="MFS_HXT"/>
    <property type="match status" value="1"/>
</dbReference>
<evidence type="ECO:0000256" key="7">
    <source>
        <dbReference type="RuleBase" id="RU003346"/>
    </source>
</evidence>
<evidence type="ECO:0000256" key="2">
    <source>
        <dbReference type="ARBA" id="ARBA00010992"/>
    </source>
</evidence>
<dbReference type="PANTHER" id="PTHR48022:SF6">
    <property type="entry name" value="MSTA PROTEIN-RELATED"/>
    <property type="match status" value="1"/>
</dbReference>
<dbReference type="InterPro" id="IPR005829">
    <property type="entry name" value="Sugar_transporter_CS"/>
</dbReference>
<feature type="transmembrane region" description="Helical" evidence="8">
    <location>
        <begin position="172"/>
        <end position="194"/>
    </location>
</feature>
<evidence type="ECO:0000313" key="10">
    <source>
        <dbReference type="EMBL" id="KAG6013196.1"/>
    </source>
</evidence>
<keyword evidence="3 7" id="KW-0813">Transport</keyword>
<feature type="transmembrane region" description="Helical" evidence="8">
    <location>
        <begin position="35"/>
        <end position="51"/>
    </location>
</feature>
<feature type="transmembrane region" description="Helical" evidence="8">
    <location>
        <begin position="486"/>
        <end position="504"/>
    </location>
</feature>
<sequence length="553" mass="59986">MANNTEFDGGDRKASVTIQSGPDVEHIEAPVTWKAYLLCAFASFGGIFFGYDSGYINGVLGSKIFIDAVEYVGAPAISESNSSLIVSILSCGTFFGALIAGDLADYIGRKWTVILGCAIYAFGVVIQMITSPEHALGPIVAGRVIAGLGVGFESAVVILYMSEICPRKVRGALVAGYQFCITLGLLLASVVVYATKDNDDTSVYRIPIAIQFPWALVLGVGLLFLPDSPRYFVKKGQIQQAVDALSRVRGQPPNSEYVQTEIAEIVANEEYERALIPSTTWLGSWANCFKGSLFSAKSNLRRTILGTSLQMMQQWTGVNFIFYYSTPFLKSTGAISNTFLISLIFTLVNVCSTPLSFWTVERFGRRTILIVGAAGMLICQFLVAIIGVTVGFNQTHPDPANPANSLANNIPAVNAQIAFIAIFIFWFASTWGPGAWIVIGEIFPLPIRSRGVGLSTASNWLWNTIIAVITPYMVGEHRGNLKSSVFFVWGGLCTCAFVYAYFLIPETKGLSLEQVDKMMEETTPRTSAKWKPSTTFAQASRAGGYVEKPIASA</sequence>
<dbReference type="EMBL" id="SRPW01000630">
    <property type="protein sequence ID" value="KAG6013196.1"/>
    <property type="molecule type" value="Genomic_DNA"/>
</dbReference>
<keyword evidence="6 8" id="KW-0472">Membrane</keyword>
<feature type="transmembrane region" description="Helical" evidence="8">
    <location>
        <begin position="84"/>
        <end position="104"/>
    </location>
</feature>
<protein>
    <recommendedName>
        <fullName evidence="9">Major facilitator superfamily (MFS) profile domain-containing protein</fullName>
    </recommendedName>
</protein>
<name>A0A9P7NEX9_9HYPO</name>
<dbReference type="FunFam" id="1.20.1250.20:FF:000180">
    <property type="entry name" value="MFS monosaccharide transporter"/>
    <property type="match status" value="1"/>
</dbReference>
<evidence type="ECO:0000256" key="3">
    <source>
        <dbReference type="ARBA" id="ARBA00022448"/>
    </source>
</evidence>
<feature type="transmembrane region" description="Helical" evidence="8">
    <location>
        <begin position="111"/>
        <end position="129"/>
    </location>
</feature>
<dbReference type="Pfam" id="PF00083">
    <property type="entry name" value="Sugar_tr"/>
    <property type="match status" value="1"/>
</dbReference>
<dbReference type="PROSITE" id="PS50850">
    <property type="entry name" value="MFS"/>
    <property type="match status" value="1"/>
</dbReference>
<evidence type="ECO:0000256" key="6">
    <source>
        <dbReference type="ARBA" id="ARBA00023136"/>
    </source>
</evidence>
<gene>
    <name evidence="10" type="ORF">E4U43_007440</name>
</gene>
<dbReference type="Proteomes" id="UP000748025">
    <property type="component" value="Unassembled WGS sequence"/>
</dbReference>
<feature type="transmembrane region" description="Helical" evidence="8">
    <location>
        <begin position="206"/>
        <end position="225"/>
    </location>
</feature>
<dbReference type="NCBIfam" id="TIGR00879">
    <property type="entry name" value="SP"/>
    <property type="match status" value="1"/>
</dbReference>
<reference evidence="10" key="1">
    <citation type="journal article" date="2020" name="bioRxiv">
        <title>Whole genome comparisons of ergot fungi reveals the divergence and evolution of species within the genus Claviceps are the result of varying mechanisms driving genome evolution and host range expansion.</title>
        <authorList>
            <person name="Wyka S.A."/>
            <person name="Mondo S.J."/>
            <person name="Liu M."/>
            <person name="Dettman J."/>
            <person name="Nalam V."/>
            <person name="Broders K.D."/>
        </authorList>
    </citation>
    <scope>NUCLEOTIDE SEQUENCE</scope>
    <source>
        <strain evidence="10">CCC 602</strain>
    </source>
</reference>
<dbReference type="InterPro" id="IPR050360">
    <property type="entry name" value="MFS_Sugar_Transporters"/>
</dbReference>
<feature type="transmembrane region" description="Helical" evidence="8">
    <location>
        <begin position="412"/>
        <end position="439"/>
    </location>
</feature>
<dbReference type="InterPro" id="IPR020846">
    <property type="entry name" value="MFS_dom"/>
</dbReference>
<dbReference type="InterPro" id="IPR003663">
    <property type="entry name" value="Sugar/inositol_transpt"/>
</dbReference>
<evidence type="ECO:0000313" key="11">
    <source>
        <dbReference type="Proteomes" id="UP000748025"/>
    </source>
</evidence>
<dbReference type="InterPro" id="IPR005828">
    <property type="entry name" value="MFS_sugar_transport-like"/>
</dbReference>
<feature type="transmembrane region" description="Helical" evidence="8">
    <location>
        <begin position="367"/>
        <end position="392"/>
    </location>
</feature>
<dbReference type="PRINTS" id="PR00171">
    <property type="entry name" value="SUGRTRNSPORT"/>
</dbReference>
<comment type="caution">
    <text evidence="10">The sequence shown here is derived from an EMBL/GenBank/DDBJ whole genome shotgun (WGS) entry which is preliminary data.</text>
</comment>
<dbReference type="GO" id="GO:0005351">
    <property type="term" value="F:carbohydrate:proton symporter activity"/>
    <property type="evidence" value="ECO:0007669"/>
    <property type="project" value="TreeGrafter"/>
</dbReference>
<dbReference type="Gene3D" id="1.20.1250.20">
    <property type="entry name" value="MFS general substrate transporter like domains"/>
    <property type="match status" value="1"/>
</dbReference>
<dbReference type="InterPro" id="IPR036259">
    <property type="entry name" value="MFS_trans_sf"/>
</dbReference>
<feature type="domain" description="Major facilitator superfamily (MFS) profile" evidence="9">
    <location>
        <begin position="38"/>
        <end position="508"/>
    </location>
</feature>
<evidence type="ECO:0000256" key="5">
    <source>
        <dbReference type="ARBA" id="ARBA00022989"/>
    </source>
</evidence>
<evidence type="ECO:0000256" key="4">
    <source>
        <dbReference type="ARBA" id="ARBA00022692"/>
    </source>
</evidence>
<comment type="subcellular location">
    <subcellularLocation>
        <location evidence="1">Membrane</location>
        <topology evidence="1">Multi-pass membrane protein</topology>
    </subcellularLocation>
</comment>
<keyword evidence="11" id="KW-1185">Reference proteome</keyword>
<comment type="similarity">
    <text evidence="2 7">Belongs to the major facilitator superfamily. Sugar transporter (TC 2.A.1.1) family.</text>
</comment>
<evidence type="ECO:0000259" key="9">
    <source>
        <dbReference type="PROSITE" id="PS50850"/>
    </source>
</evidence>
<feature type="transmembrane region" description="Helical" evidence="8">
    <location>
        <begin position="304"/>
        <end position="326"/>
    </location>
</feature>
<dbReference type="GO" id="GO:0016020">
    <property type="term" value="C:membrane"/>
    <property type="evidence" value="ECO:0007669"/>
    <property type="project" value="UniProtKB-SubCell"/>
</dbReference>
<accession>A0A9P7NEX9</accession>
<dbReference type="OrthoDB" id="6612291at2759"/>
<evidence type="ECO:0000256" key="8">
    <source>
        <dbReference type="SAM" id="Phobius"/>
    </source>
</evidence>
<keyword evidence="4 8" id="KW-0812">Transmembrane</keyword>
<keyword evidence="5 8" id="KW-1133">Transmembrane helix</keyword>
<dbReference type="PROSITE" id="PS00217">
    <property type="entry name" value="SUGAR_TRANSPORT_2"/>
    <property type="match status" value="1"/>
</dbReference>
<dbReference type="PANTHER" id="PTHR48022">
    <property type="entry name" value="PLASTIDIC GLUCOSE TRANSPORTER 4"/>
    <property type="match status" value="1"/>
</dbReference>
<dbReference type="SUPFAM" id="SSF103473">
    <property type="entry name" value="MFS general substrate transporter"/>
    <property type="match status" value="1"/>
</dbReference>
<feature type="transmembrane region" description="Helical" evidence="8">
    <location>
        <begin position="451"/>
        <end position="474"/>
    </location>
</feature>
<dbReference type="PROSITE" id="PS00216">
    <property type="entry name" value="SUGAR_TRANSPORT_1"/>
    <property type="match status" value="2"/>
</dbReference>
<feature type="transmembrane region" description="Helical" evidence="8">
    <location>
        <begin position="135"/>
        <end position="160"/>
    </location>
</feature>
<organism evidence="10 11">
    <name type="scientific">Claviceps pusilla</name>
    <dbReference type="NCBI Taxonomy" id="123648"/>
    <lineage>
        <taxon>Eukaryota</taxon>
        <taxon>Fungi</taxon>
        <taxon>Dikarya</taxon>
        <taxon>Ascomycota</taxon>
        <taxon>Pezizomycotina</taxon>
        <taxon>Sordariomycetes</taxon>
        <taxon>Hypocreomycetidae</taxon>
        <taxon>Hypocreales</taxon>
        <taxon>Clavicipitaceae</taxon>
        <taxon>Claviceps</taxon>
    </lineage>
</organism>
<evidence type="ECO:0000256" key="1">
    <source>
        <dbReference type="ARBA" id="ARBA00004141"/>
    </source>
</evidence>